<evidence type="ECO:0000313" key="1">
    <source>
        <dbReference type="EMBL" id="EAW12897.1"/>
    </source>
</evidence>
<evidence type="ECO:0000313" key="2">
    <source>
        <dbReference type="Proteomes" id="UP000006701"/>
    </source>
</evidence>
<sequence length="235" mass="26847">MSTLSLFVLSLTLTTAYFAFYHRALAARTHPVLHTGILASSLSASLTSIPAPVFTGKYFSIHCHASRAVSRQLLPSHNIPLLFTILLRRNLTVFSHFPKAWKLRSTCAPDVRFTFRTSYLWSLNFTEGDLICGIYRVAVRSPDRVEFAVGGAGGCEGRWVLRYWEEGEDVVFATESVTWRPVEQADPMPLESRMVRFFHETMSWWLLDSGVRYLMDLEGEFGPEEEEMEDKELVR</sequence>
<accession>A1CAX9</accession>
<keyword evidence="2" id="KW-1185">Reference proteome</keyword>
<dbReference type="OMA" id="WVLRYWE"/>
<dbReference type="RefSeq" id="XP_001274323.1">
    <property type="nucleotide sequence ID" value="XM_001274322.1"/>
</dbReference>
<dbReference type="HOGENOM" id="CLU_080238_1_0_1"/>
<protein>
    <submittedName>
        <fullName evidence="1">Uncharacterized protein</fullName>
    </submittedName>
</protein>
<dbReference type="OrthoDB" id="5599753at2759"/>
<reference evidence="1 2" key="1">
    <citation type="journal article" date="2008" name="PLoS Genet.">
        <title>Genomic islands in the pathogenic filamentous fungus Aspergillus fumigatus.</title>
        <authorList>
            <person name="Fedorova N.D."/>
            <person name="Khaldi N."/>
            <person name="Joardar V.S."/>
            <person name="Maiti R."/>
            <person name="Amedeo P."/>
            <person name="Anderson M.J."/>
            <person name="Crabtree J."/>
            <person name="Silva J.C."/>
            <person name="Badger J.H."/>
            <person name="Albarraq A."/>
            <person name="Angiuoli S."/>
            <person name="Bussey H."/>
            <person name="Bowyer P."/>
            <person name="Cotty P.J."/>
            <person name="Dyer P.S."/>
            <person name="Egan A."/>
            <person name="Galens K."/>
            <person name="Fraser-Liggett C.M."/>
            <person name="Haas B.J."/>
            <person name="Inman J.M."/>
            <person name="Kent R."/>
            <person name="Lemieux S."/>
            <person name="Malavazi I."/>
            <person name="Orvis J."/>
            <person name="Roemer T."/>
            <person name="Ronning C.M."/>
            <person name="Sundaram J.P."/>
            <person name="Sutton G."/>
            <person name="Turner G."/>
            <person name="Venter J.C."/>
            <person name="White O.R."/>
            <person name="Whitty B.R."/>
            <person name="Youngman P."/>
            <person name="Wolfe K.H."/>
            <person name="Goldman G.H."/>
            <person name="Wortman J.R."/>
            <person name="Jiang B."/>
            <person name="Denning D.W."/>
            <person name="Nierman W.C."/>
        </authorList>
    </citation>
    <scope>NUCLEOTIDE SEQUENCE [LARGE SCALE GENOMIC DNA]</scope>
    <source>
        <strain evidence="2">ATCC 1007 / CBS 513.65 / DSM 816 / NCTC 3887 / NRRL 1</strain>
    </source>
</reference>
<proteinExistence type="predicted"/>
<gene>
    <name evidence="1" type="ORF">ACLA_013320</name>
</gene>
<dbReference type="KEGG" id="act:ACLA_013320"/>
<dbReference type="EMBL" id="DS027049">
    <property type="protein sequence ID" value="EAW12897.1"/>
    <property type="molecule type" value="Genomic_DNA"/>
</dbReference>
<organism evidence="1 2">
    <name type="scientific">Aspergillus clavatus (strain ATCC 1007 / CBS 513.65 / DSM 816 / NCTC 3887 / NRRL 1 / QM 1276 / 107)</name>
    <dbReference type="NCBI Taxonomy" id="344612"/>
    <lineage>
        <taxon>Eukaryota</taxon>
        <taxon>Fungi</taxon>
        <taxon>Dikarya</taxon>
        <taxon>Ascomycota</taxon>
        <taxon>Pezizomycotina</taxon>
        <taxon>Eurotiomycetes</taxon>
        <taxon>Eurotiomycetidae</taxon>
        <taxon>Eurotiales</taxon>
        <taxon>Aspergillaceae</taxon>
        <taxon>Aspergillus</taxon>
        <taxon>Aspergillus subgen. Fumigati</taxon>
    </lineage>
</organism>
<dbReference type="GeneID" id="4706172"/>
<dbReference type="Proteomes" id="UP000006701">
    <property type="component" value="Unassembled WGS sequence"/>
</dbReference>
<dbReference type="AlphaFoldDB" id="A1CAX9"/>
<name>A1CAX9_ASPCL</name>
<dbReference type="VEuPathDB" id="FungiDB:ACLA_013320"/>